<accession>A0A2G5HKX3</accession>
<dbReference type="EMBL" id="LKMD01000105">
    <property type="protein sequence ID" value="PIA93189.1"/>
    <property type="molecule type" value="Genomic_DNA"/>
</dbReference>
<sequence>MRLLQLSLKLSTVSEDQCAIKYHMQHLRRYMEAHRQRWDGIDRVLSKLNALGPPNVSGTDSPAPAMKPSWDLASMSHGVTHRLFRKYLTSYLRLGTAYNLCISNSTATYPQDLPPILRSDHCDSTPTTEMLVAGDASERFEPGDEFTSYDHDGEQHGEWRWDRLFFHDALLGDLDDSLGTYATW</sequence>
<name>A0A2G5HKX3_CERBT</name>
<evidence type="ECO:0000313" key="2">
    <source>
        <dbReference type="Proteomes" id="UP000230605"/>
    </source>
</evidence>
<organism evidence="1 2">
    <name type="scientific">Cercospora beticola</name>
    <name type="common">Sugarbeet leaf spot fungus</name>
    <dbReference type="NCBI Taxonomy" id="122368"/>
    <lineage>
        <taxon>Eukaryota</taxon>
        <taxon>Fungi</taxon>
        <taxon>Dikarya</taxon>
        <taxon>Ascomycota</taxon>
        <taxon>Pezizomycotina</taxon>
        <taxon>Dothideomycetes</taxon>
        <taxon>Dothideomycetidae</taxon>
        <taxon>Mycosphaerellales</taxon>
        <taxon>Mycosphaerellaceae</taxon>
        <taxon>Cercospora</taxon>
    </lineage>
</organism>
<comment type="caution">
    <text evidence="1">The sequence shown here is derived from an EMBL/GenBank/DDBJ whole genome shotgun (WGS) entry which is preliminary data.</text>
</comment>
<proteinExistence type="predicted"/>
<gene>
    <name evidence="1" type="ORF">CB0940_04405</name>
</gene>
<dbReference type="Proteomes" id="UP000230605">
    <property type="component" value="Chromosome 4"/>
</dbReference>
<reference evidence="1 2" key="1">
    <citation type="submission" date="2015-10" db="EMBL/GenBank/DDBJ databases">
        <title>The cercosporin biosynthetic gene cluster was horizontally transferred to several fungal lineages and shown to be expanded in Cercospora beticola based on microsynteny with recipient genomes.</title>
        <authorList>
            <person name="De Jonge R."/>
            <person name="Ebert M.K."/>
            <person name="Suttle J.C."/>
            <person name="Jurick Ii W.M."/>
            <person name="Secor G.A."/>
            <person name="Thomma B.P."/>
            <person name="Van De Peer Y."/>
            <person name="Bolton M.D."/>
        </authorList>
    </citation>
    <scope>NUCLEOTIDE SEQUENCE [LARGE SCALE GENOMIC DNA]</scope>
    <source>
        <strain evidence="1 2">09-40</strain>
    </source>
</reference>
<dbReference type="OrthoDB" id="3644704at2759"/>
<protein>
    <submittedName>
        <fullName evidence="1">Uncharacterized protein</fullName>
    </submittedName>
</protein>
<evidence type="ECO:0000313" key="1">
    <source>
        <dbReference type="EMBL" id="PIA93189.1"/>
    </source>
</evidence>
<dbReference type="AlphaFoldDB" id="A0A2G5HKX3"/>